<feature type="compositionally biased region" description="Polar residues" evidence="1">
    <location>
        <begin position="51"/>
        <end position="82"/>
    </location>
</feature>
<organism evidence="2 3">
    <name type="scientific">Microdochium bolleyi</name>
    <dbReference type="NCBI Taxonomy" id="196109"/>
    <lineage>
        <taxon>Eukaryota</taxon>
        <taxon>Fungi</taxon>
        <taxon>Dikarya</taxon>
        <taxon>Ascomycota</taxon>
        <taxon>Pezizomycotina</taxon>
        <taxon>Sordariomycetes</taxon>
        <taxon>Xylariomycetidae</taxon>
        <taxon>Xylariales</taxon>
        <taxon>Microdochiaceae</taxon>
        <taxon>Microdochium</taxon>
    </lineage>
</organism>
<dbReference type="EMBL" id="KQ964265">
    <property type="protein sequence ID" value="KXJ86792.1"/>
    <property type="molecule type" value="Genomic_DNA"/>
</dbReference>
<sequence>MAEMVASLQLSPLPILRPAQSSSDSLDSWTSKVPPSMSSDEEDTGQPRALNYSSSLRSQTRSNEHPSTTLNLTLYSQDSNGNPVAPDTEPPLLGSPLVPLSPDYILPNGQNGRYMTYSPSHSFLVRYNSDFMPEADRARVSRDGFEGISKCPVSSTADISPPEREDESAGGSDDEEGQYRLPRWRLNAVRNRRNSPYPLSAAHAGAGSGSGSDPASPLDSDDTLPVVGSTPRRKGQRPLKTTSPQRQIEEETEVAETERLRLHRCPSTFEKSRQRQSREEQAASRLRSSAKISPLNIAREACEYVADRLPDAEAGNSRNDNGFGQWRRAPSTRHGSAGGRQNMSSSSRGNSSRENELASPSSVAEEQAAPAKRTGYRKITPEQLADREQARLQEGAHGLRAPDDEPTGKRRTLRSLFKDVTPRESRPPHWDNPNDEYLTEENVSRGDRQALYDIRDTMGQLYQQQLHNGPGVSLSVADSLDFADYSRTARMAWDREARIEREAVERETPGFEVVEREETADHGDTEHEATKREVTERAAIRHEVKAAEREVKEGKGNLKEEREEKKGKEREESKAREAKLSNAKQECRRLRGAQRAAERPADVGSRRIRILADIRELSARVMDEVRDGMPSKLINVSRTRPFGRLGNGEYARLPLQHVSVVPPLPAGRDWAWLQEKRQSMPESSD</sequence>
<feature type="compositionally biased region" description="Basic and acidic residues" evidence="1">
    <location>
        <begin position="270"/>
        <end position="282"/>
    </location>
</feature>
<keyword evidence="3" id="KW-1185">Reference proteome</keyword>
<evidence type="ECO:0000256" key="1">
    <source>
        <dbReference type="SAM" id="MobiDB-lite"/>
    </source>
</evidence>
<feature type="compositionally biased region" description="Acidic residues" evidence="1">
    <location>
        <begin position="164"/>
        <end position="176"/>
    </location>
</feature>
<feature type="compositionally biased region" description="Low complexity" evidence="1">
    <location>
        <begin position="198"/>
        <end position="218"/>
    </location>
</feature>
<feature type="region of interest" description="Disordered" evidence="1">
    <location>
        <begin position="517"/>
        <end position="601"/>
    </location>
</feature>
<name>A0A136IPF0_9PEZI</name>
<feature type="compositionally biased region" description="Low complexity" evidence="1">
    <location>
        <begin position="21"/>
        <end position="31"/>
    </location>
</feature>
<gene>
    <name evidence="2" type="ORF">Micbo1qcDRAFT_208579</name>
</gene>
<feature type="compositionally biased region" description="Low complexity" evidence="1">
    <location>
        <begin position="339"/>
        <end position="350"/>
    </location>
</feature>
<feature type="region of interest" description="Disordered" evidence="1">
    <location>
        <begin position="309"/>
        <end position="444"/>
    </location>
</feature>
<feature type="region of interest" description="Disordered" evidence="1">
    <location>
        <begin position="146"/>
        <end position="297"/>
    </location>
</feature>
<dbReference type="AlphaFoldDB" id="A0A136IPF0"/>
<protein>
    <submittedName>
        <fullName evidence="2">Uncharacterized protein</fullName>
    </submittedName>
</protein>
<dbReference type="InParanoid" id="A0A136IPF0"/>
<accession>A0A136IPF0</accession>
<reference evidence="3" key="1">
    <citation type="submission" date="2016-02" db="EMBL/GenBank/DDBJ databases">
        <title>Draft genome sequence of Microdochium bolleyi, a fungal endophyte of beachgrass.</title>
        <authorList>
            <consortium name="DOE Joint Genome Institute"/>
            <person name="David A.S."/>
            <person name="May G."/>
            <person name="Haridas S."/>
            <person name="Lim J."/>
            <person name="Wang M."/>
            <person name="Labutti K."/>
            <person name="Lipzen A."/>
            <person name="Barry K."/>
            <person name="Grigoriev I.V."/>
        </authorList>
    </citation>
    <scope>NUCLEOTIDE SEQUENCE [LARGE SCALE GENOMIC DNA]</scope>
    <source>
        <strain evidence="3">J235TASD1</strain>
    </source>
</reference>
<dbReference type="Proteomes" id="UP000070501">
    <property type="component" value="Unassembled WGS sequence"/>
</dbReference>
<feature type="compositionally biased region" description="Basic and acidic residues" evidence="1">
    <location>
        <begin position="517"/>
        <end position="589"/>
    </location>
</feature>
<proteinExistence type="predicted"/>
<feature type="compositionally biased region" description="Basic and acidic residues" evidence="1">
    <location>
        <begin position="416"/>
        <end position="429"/>
    </location>
</feature>
<feature type="region of interest" description="Disordered" evidence="1">
    <location>
        <begin position="1"/>
        <end position="92"/>
    </location>
</feature>
<evidence type="ECO:0000313" key="2">
    <source>
        <dbReference type="EMBL" id="KXJ86792.1"/>
    </source>
</evidence>
<evidence type="ECO:0000313" key="3">
    <source>
        <dbReference type="Proteomes" id="UP000070501"/>
    </source>
</evidence>